<keyword evidence="6" id="KW-0472">Membrane</keyword>
<comment type="caution">
    <text evidence="10">The sequence shown here is derived from an EMBL/GenBank/DDBJ whole genome shotgun (WGS) entry which is preliminary data.</text>
</comment>
<dbReference type="EMBL" id="BEGY01000358">
    <property type="protein sequence ID" value="GAX86549.1"/>
    <property type="molecule type" value="Genomic_DNA"/>
</dbReference>
<organism evidence="10 11">
    <name type="scientific">Chlamydomonas eustigma</name>
    <dbReference type="NCBI Taxonomy" id="1157962"/>
    <lineage>
        <taxon>Eukaryota</taxon>
        <taxon>Viridiplantae</taxon>
        <taxon>Chlorophyta</taxon>
        <taxon>core chlorophytes</taxon>
        <taxon>Chlorophyceae</taxon>
        <taxon>CS clade</taxon>
        <taxon>Chlamydomonadales</taxon>
        <taxon>Chlamydomonadaceae</taxon>
        <taxon>Chlamydomonas</taxon>
    </lineage>
</organism>
<evidence type="ECO:0000256" key="8">
    <source>
        <dbReference type="ARBA" id="ARBA00023303"/>
    </source>
</evidence>
<gene>
    <name evidence="10" type="ORF">CEUSTIGMA_g13956.t1</name>
</gene>
<sequence>MPLQLVMHMYKEALEKVPMFKAGKMGHYSPGDVIVRQGNVGHEMYFIGDGHVEVRVYKHDPELTSDDPNLMEDPKLASSNLPPLFKDMRKWWNRTVSKVRGKKSNYRGGGGGLTWRSRGSSNSSLGAMSRDMVGELYREVGVLGVLGKGECFGTYSCLLGEPRAATVVSVSYSELYSLARKDLEEVVPRWPELGEEFSVLVTGTHTVEDEAWLVREEMGLSGRAMTAHDVEGLEEDDYDMTCEGVERNDKRDDVVMY</sequence>
<dbReference type="AlphaFoldDB" id="A0A250XUA6"/>
<dbReference type="InterPro" id="IPR000595">
    <property type="entry name" value="cNMP-bd_dom"/>
</dbReference>
<dbReference type="GO" id="GO:0005221">
    <property type="term" value="F:intracellularly cyclic nucleotide-activated monoatomic cation channel activity"/>
    <property type="evidence" value="ECO:0007669"/>
    <property type="project" value="InterPro"/>
</dbReference>
<keyword evidence="5" id="KW-0406">Ion transport</keyword>
<keyword evidence="4" id="KW-1133">Transmembrane helix</keyword>
<dbReference type="InterPro" id="IPR018488">
    <property type="entry name" value="cNMP-bd_CS"/>
</dbReference>
<dbReference type="SUPFAM" id="SSF51206">
    <property type="entry name" value="cAMP-binding domain-like"/>
    <property type="match status" value="1"/>
</dbReference>
<accession>A0A250XUA6</accession>
<dbReference type="PROSITE" id="PS00888">
    <property type="entry name" value="CNMP_BINDING_1"/>
    <property type="match status" value="1"/>
</dbReference>
<dbReference type="OrthoDB" id="2019079at2759"/>
<dbReference type="InterPro" id="IPR014710">
    <property type="entry name" value="RmlC-like_jellyroll"/>
</dbReference>
<evidence type="ECO:0000256" key="5">
    <source>
        <dbReference type="ARBA" id="ARBA00023065"/>
    </source>
</evidence>
<evidence type="ECO:0000256" key="1">
    <source>
        <dbReference type="ARBA" id="ARBA00004141"/>
    </source>
</evidence>
<evidence type="ECO:0000313" key="10">
    <source>
        <dbReference type="EMBL" id="GAX86549.1"/>
    </source>
</evidence>
<dbReference type="PANTHER" id="PTHR45638:SF11">
    <property type="entry name" value="CYCLIC NUCLEOTIDE-GATED CATION CHANNEL SUBUNIT A"/>
    <property type="match status" value="1"/>
</dbReference>
<dbReference type="GO" id="GO:0044877">
    <property type="term" value="F:protein-containing complex binding"/>
    <property type="evidence" value="ECO:0007669"/>
    <property type="project" value="TreeGrafter"/>
</dbReference>
<evidence type="ECO:0000256" key="2">
    <source>
        <dbReference type="ARBA" id="ARBA00022448"/>
    </source>
</evidence>
<keyword evidence="8" id="KW-0407">Ion channel</keyword>
<feature type="domain" description="Cyclic nucleotide-binding" evidence="9">
    <location>
        <begin position="27"/>
        <end position="187"/>
    </location>
</feature>
<evidence type="ECO:0000313" key="11">
    <source>
        <dbReference type="Proteomes" id="UP000232323"/>
    </source>
</evidence>
<keyword evidence="2" id="KW-0813">Transport</keyword>
<dbReference type="InterPro" id="IPR018490">
    <property type="entry name" value="cNMP-bd_dom_sf"/>
</dbReference>
<keyword evidence="3" id="KW-0812">Transmembrane</keyword>
<evidence type="ECO:0000256" key="7">
    <source>
        <dbReference type="ARBA" id="ARBA00023286"/>
    </source>
</evidence>
<dbReference type="Pfam" id="PF00027">
    <property type="entry name" value="cNMP_binding"/>
    <property type="match status" value="1"/>
</dbReference>
<evidence type="ECO:0000259" key="9">
    <source>
        <dbReference type="PROSITE" id="PS50042"/>
    </source>
</evidence>
<keyword evidence="11" id="KW-1185">Reference proteome</keyword>
<evidence type="ECO:0000256" key="4">
    <source>
        <dbReference type="ARBA" id="ARBA00022989"/>
    </source>
</evidence>
<reference evidence="10 11" key="1">
    <citation type="submission" date="2017-08" db="EMBL/GenBank/DDBJ databases">
        <title>Acidophilic green algal genome provides insights into adaptation to an acidic environment.</title>
        <authorList>
            <person name="Hirooka S."/>
            <person name="Hirose Y."/>
            <person name="Kanesaki Y."/>
            <person name="Higuchi S."/>
            <person name="Fujiwara T."/>
            <person name="Onuma R."/>
            <person name="Era A."/>
            <person name="Ohbayashi R."/>
            <person name="Uzuka A."/>
            <person name="Nozaki H."/>
            <person name="Yoshikawa H."/>
            <person name="Miyagishima S.Y."/>
        </authorList>
    </citation>
    <scope>NUCLEOTIDE SEQUENCE [LARGE SCALE GENOMIC DNA]</scope>
    <source>
        <strain evidence="10 11">NIES-2499</strain>
    </source>
</reference>
<dbReference type="PANTHER" id="PTHR45638">
    <property type="entry name" value="CYCLIC NUCLEOTIDE-GATED CATION CHANNEL SUBUNIT A"/>
    <property type="match status" value="1"/>
</dbReference>
<keyword evidence="7" id="KW-1071">Ligand-gated ion channel</keyword>
<dbReference type="PROSITE" id="PS50042">
    <property type="entry name" value="CNMP_BINDING_3"/>
    <property type="match status" value="1"/>
</dbReference>
<protein>
    <recommendedName>
        <fullName evidence="9">Cyclic nucleotide-binding domain-containing protein</fullName>
    </recommendedName>
</protein>
<dbReference type="Gene3D" id="2.60.120.10">
    <property type="entry name" value="Jelly Rolls"/>
    <property type="match status" value="1"/>
</dbReference>
<name>A0A250XUA6_9CHLO</name>
<dbReference type="InterPro" id="IPR050866">
    <property type="entry name" value="CNG_cation_channel"/>
</dbReference>
<dbReference type="Proteomes" id="UP000232323">
    <property type="component" value="Unassembled WGS sequence"/>
</dbReference>
<dbReference type="CDD" id="cd00038">
    <property type="entry name" value="CAP_ED"/>
    <property type="match status" value="1"/>
</dbReference>
<dbReference type="GO" id="GO:0016020">
    <property type="term" value="C:membrane"/>
    <property type="evidence" value="ECO:0007669"/>
    <property type="project" value="UniProtKB-SubCell"/>
</dbReference>
<evidence type="ECO:0000256" key="6">
    <source>
        <dbReference type="ARBA" id="ARBA00023136"/>
    </source>
</evidence>
<comment type="subcellular location">
    <subcellularLocation>
        <location evidence="1">Membrane</location>
        <topology evidence="1">Multi-pass membrane protein</topology>
    </subcellularLocation>
</comment>
<proteinExistence type="predicted"/>
<evidence type="ECO:0000256" key="3">
    <source>
        <dbReference type="ARBA" id="ARBA00022692"/>
    </source>
</evidence>